<dbReference type="SUPFAM" id="SSF54593">
    <property type="entry name" value="Glyoxalase/Bleomycin resistance protein/Dihydroxybiphenyl dioxygenase"/>
    <property type="match status" value="1"/>
</dbReference>
<evidence type="ECO:0000313" key="3">
    <source>
        <dbReference type="Proteomes" id="UP001516023"/>
    </source>
</evidence>
<proteinExistence type="predicted"/>
<name>A0ABD3QFJ6_9STRA</name>
<feature type="chain" id="PRO_5044842529" description="VOC domain-containing protein" evidence="1">
    <location>
        <begin position="23"/>
        <end position="397"/>
    </location>
</feature>
<keyword evidence="3" id="KW-1185">Reference proteome</keyword>
<accession>A0ABD3QFJ6</accession>
<dbReference type="PANTHER" id="PTHR40280:SF1">
    <property type="entry name" value="VOC DOMAIN-CONTAINING PROTEIN"/>
    <property type="match status" value="1"/>
</dbReference>
<evidence type="ECO:0000313" key="2">
    <source>
        <dbReference type="EMBL" id="KAL3798551.1"/>
    </source>
</evidence>
<keyword evidence="1" id="KW-0732">Signal</keyword>
<dbReference type="EMBL" id="JABMIG020000045">
    <property type="protein sequence ID" value="KAL3798551.1"/>
    <property type="molecule type" value="Genomic_DNA"/>
</dbReference>
<evidence type="ECO:0008006" key="4">
    <source>
        <dbReference type="Google" id="ProtNLM"/>
    </source>
</evidence>
<dbReference type="AlphaFoldDB" id="A0ABD3QFJ6"/>
<comment type="caution">
    <text evidence="2">The sequence shown here is derived from an EMBL/GenBank/DDBJ whole genome shotgun (WGS) entry which is preliminary data.</text>
</comment>
<feature type="signal peptide" evidence="1">
    <location>
        <begin position="1"/>
        <end position="22"/>
    </location>
</feature>
<gene>
    <name evidence="2" type="ORF">HJC23_011855</name>
</gene>
<dbReference type="PANTHER" id="PTHR40280">
    <property type="entry name" value="BLR6907 PROTEIN"/>
    <property type="match status" value="1"/>
</dbReference>
<organism evidence="2 3">
    <name type="scientific">Cyclotella cryptica</name>
    <dbReference type="NCBI Taxonomy" id="29204"/>
    <lineage>
        <taxon>Eukaryota</taxon>
        <taxon>Sar</taxon>
        <taxon>Stramenopiles</taxon>
        <taxon>Ochrophyta</taxon>
        <taxon>Bacillariophyta</taxon>
        <taxon>Coscinodiscophyceae</taxon>
        <taxon>Thalassiosirophycidae</taxon>
        <taxon>Stephanodiscales</taxon>
        <taxon>Stephanodiscaceae</taxon>
        <taxon>Cyclotella</taxon>
    </lineage>
</organism>
<dbReference type="Proteomes" id="UP001516023">
    <property type="component" value="Unassembled WGS sequence"/>
</dbReference>
<reference evidence="2 3" key="1">
    <citation type="journal article" date="2020" name="G3 (Bethesda)">
        <title>Improved Reference Genome for Cyclotella cryptica CCMP332, a Model for Cell Wall Morphogenesis, Salinity Adaptation, and Lipid Production in Diatoms (Bacillariophyta).</title>
        <authorList>
            <person name="Roberts W.R."/>
            <person name="Downey K.M."/>
            <person name="Ruck E.C."/>
            <person name="Traller J.C."/>
            <person name="Alverson A.J."/>
        </authorList>
    </citation>
    <scope>NUCLEOTIDE SEQUENCE [LARGE SCALE GENOMIC DNA]</scope>
    <source>
        <strain evidence="2 3">CCMP332</strain>
    </source>
</reference>
<sequence>MRRLLKSLVHQLVLLIIASTNAFNPTSQTYRSRIPRHKASITNGGASIAHDAPLEEDGNNTPCRILLLDHLNINHQKGRHDTLNAFYFDFLKCSIDPRKHENYLAGEKTVWANLGMHQFHLPEGKPRAQVLDGVITLVHDNLEGLVERYNDFLDGDDTLSPLRGTEFHVELEQDDDDSSDDVLLVVTDPWGNQFCILPSDDPEDDRAEFLGAQPRLEGAAPSEGLKLEDLTIYVSHGSNLKGIARFYEQVFCARTIEELETDTSVSIAMGDRQTLTFQYHPGGPGVEVQHDELRFDLMDEEGNPSNIGPHISMYVTNLPHAYRMAKALDVLYVNPRFKRRAYTEDEAIDQCMFRILDIVDPMDKKRNVILSLEHEVRAVKTRDGKKYKSCPLSEVDF</sequence>
<dbReference type="InterPro" id="IPR029068">
    <property type="entry name" value="Glyas_Bleomycin-R_OHBP_Dase"/>
</dbReference>
<protein>
    <recommendedName>
        <fullName evidence="4">VOC domain-containing protein</fullName>
    </recommendedName>
</protein>
<evidence type="ECO:0000256" key="1">
    <source>
        <dbReference type="SAM" id="SignalP"/>
    </source>
</evidence>